<evidence type="ECO:0000256" key="5">
    <source>
        <dbReference type="ARBA" id="ARBA00022989"/>
    </source>
</evidence>
<evidence type="ECO:0000256" key="7">
    <source>
        <dbReference type="ARBA" id="ARBA00023136"/>
    </source>
</evidence>
<evidence type="ECO:0000256" key="4">
    <source>
        <dbReference type="ARBA" id="ARBA00022692"/>
    </source>
</evidence>
<feature type="transmembrane region" description="Helical" evidence="9">
    <location>
        <begin position="353"/>
        <end position="381"/>
    </location>
</feature>
<feature type="transmembrane region" description="Helical" evidence="9">
    <location>
        <begin position="443"/>
        <end position="466"/>
    </location>
</feature>
<evidence type="ECO:0000256" key="6">
    <source>
        <dbReference type="ARBA" id="ARBA00023065"/>
    </source>
</evidence>
<name>A0A926EPT9_9FIRM</name>
<dbReference type="GO" id="GO:0016471">
    <property type="term" value="C:vacuolar proton-transporting V-type ATPase complex"/>
    <property type="evidence" value="ECO:0007669"/>
    <property type="project" value="TreeGrafter"/>
</dbReference>
<keyword evidence="6" id="KW-0406">Ion transport</keyword>
<dbReference type="PANTHER" id="PTHR11629">
    <property type="entry name" value="VACUOLAR PROTON ATPASES"/>
    <property type="match status" value="1"/>
</dbReference>
<feature type="transmembrane region" description="Helical" evidence="9">
    <location>
        <begin position="602"/>
        <end position="625"/>
    </location>
</feature>
<protein>
    <submittedName>
        <fullName evidence="10">V-type ATP synthase subunit I</fullName>
    </submittedName>
</protein>
<sequence>MSIAKMSLVSLTGGMDVLDDVLMRLYRQGDFHPEQALQYAGARGFEPLSGENPYSGLLSKITEIGLDAGMKLQYEPPKASGQTDARQYSRQYYQDFYNKFNDELTYLNKRRNFLRGEIEQDENALVQLKHIAALEVDFDELFSCEYIKIRFGRLPVDSYPKLNYYKDRMFVFVPFDKDKEYYWGAYFTLEENAPDIDNVFSSLYYERIRVPDFVHGKPEEAFAAIEKELAANRQELEQVKSRLEEIVSQNREEFRLVYSTLKFLNDSFGLRKYAAALGGNFYITGFIPQEKEKAFQEEFKALPGVAAEIKPHDSDKRLQTPTKLKNGWFSKPFEMFVEMYGLPSYTDIDPTGYVAFTYCLLFGIMFGDLGQGLLLVIGGALVWKWKRMNIARVINRIGIFSCIFGALYGSVFGLEHVLDPLYTNLLGLPGKPIEVMDPAMTNVVLVASIALGVVLICSSILVDIYIGLRKKDLERALFSANGVAGFIFYASVLAGGVMLLLKGVNLFHAPYVICLLVLPLTIILFKEPVGKLARGFRLREAKPKDGMGSYLTEGAFELFEVVLSFFSNTMSFLRVGGFVLSHAGMMAVVLTLSEMVGSAGSLLVMIIGNLFVMAMEGLIVGIQVLRLEFYEMFSRYFDGDGVPFTPIAVTPFKNRA</sequence>
<dbReference type="EMBL" id="JACRTD010000009">
    <property type="protein sequence ID" value="MBC8586295.1"/>
    <property type="molecule type" value="Genomic_DNA"/>
</dbReference>
<dbReference type="PANTHER" id="PTHR11629:SF63">
    <property type="entry name" value="V-TYPE PROTON ATPASE SUBUNIT A"/>
    <property type="match status" value="1"/>
</dbReference>
<feature type="transmembrane region" description="Helical" evidence="9">
    <location>
        <begin position="572"/>
        <end position="590"/>
    </location>
</feature>
<evidence type="ECO:0000256" key="8">
    <source>
        <dbReference type="SAM" id="Coils"/>
    </source>
</evidence>
<keyword evidence="3" id="KW-0813">Transport</keyword>
<evidence type="ECO:0000313" key="11">
    <source>
        <dbReference type="Proteomes" id="UP000623678"/>
    </source>
</evidence>
<dbReference type="GO" id="GO:0046961">
    <property type="term" value="F:proton-transporting ATPase activity, rotational mechanism"/>
    <property type="evidence" value="ECO:0007669"/>
    <property type="project" value="InterPro"/>
</dbReference>
<feature type="transmembrane region" description="Helical" evidence="9">
    <location>
        <begin position="393"/>
        <end position="414"/>
    </location>
</feature>
<feature type="transmembrane region" description="Helical" evidence="9">
    <location>
        <begin position="478"/>
        <end position="501"/>
    </location>
</feature>
<evidence type="ECO:0000256" key="1">
    <source>
        <dbReference type="ARBA" id="ARBA00004141"/>
    </source>
</evidence>
<evidence type="ECO:0000256" key="9">
    <source>
        <dbReference type="SAM" id="Phobius"/>
    </source>
</evidence>
<comment type="subcellular location">
    <subcellularLocation>
        <location evidence="1">Membrane</location>
        <topology evidence="1">Multi-pass membrane protein</topology>
    </subcellularLocation>
</comment>
<dbReference type="RefSeq" id="WP_262396016.1">
    <property type="nucleotide sequence ID" value="NZ_JACRTD010000009.1"/>
</dbReference>
<keyword evidence="5 9" id="KW-1133">Transmembrane helix</keyword>
<dbReference type="AlphaFoldDB" id="A0A926EPT9"/>
<dbReference type="Pfam" id="PF01496">
    <property type="entry name" value="V_ATPase_I"/>
    <property type="match status" value="1"/>
</dbReference>
<proteinExistence type="inferred from homology"/>
<comment type="similarity">
    <text evidence="2">Belongs to the V-ATPase 116 kDa subunit family.</text>
</comment>
<comment type="caution">
    <text evidence="10">The sequence shown here is derived from an EMBL/GenBank/DDBJ whole genome shotgun (WGS) entry which is preliminary data.</text>
</comment>
<keyword evidence="8" id="KW-0175">Coiled coil</keyword>
<keyword evidence="11" id="KW-1185">Reference proteome</keyword>
<dbReference type="Proteomes" id="UP000623678">
    <property type="component" value="Unassembled WGS sequence"/>
</dbReference>
<evidence type="ECO:0000256" key="2">
    <source>
        <dbReference type="ARBA" id="ARBA00009904"/>
    </source>
</evidence>
<keyword evidence="4 9" id="KW-0812">Transmembrane</keyword>
<evidence type="ECO:0000313" key="10">
    <source>
        <dbReference type="EMBL" id="MBC8586295.1"/>
    </source>
</evidence>
<dbReference type="GO" id="GO:0033179">
    <property type="term" value="C:proton-transporting V-type ATPase, V0 domain"/>
    <property type="evidence" value="ECO:0007669"/>
    <property type="project" value="InterPro"/>
</dbReference>
<dbReference type="InterPro" id="IPR002490">
    <property type="entry name" value="V-ATPase_116kDa_su"/>
</dbReference>
<organism evidence="10 11">
    <name type="scientific">Youxingia wuxianensis</name>
    <dbReference type="NCBI Taxonomy" id="2763678"/>
    <lineage>
        <taxon>Bacteria</taxon>
        <taxon>Bacillati</taxon>
        <taxon>Bacillota</taxon>
        <taxon>Clostridia</taxon>
        <taxon>Eubacteriales</taxon>
        <taxon>Oscillospiraceae</taxon>
        <taxon>Youxingia</taxon>
    </lineage>
</organism>
<evidence type="ECO:0000256" key="3">
    <source>
        <dbReference type="ARBA" id="ARBA00022448"/>
    </source>
</evidence>
<feature type="transmembrane region" description="Helical" evidence="9">
    <location>
        <begin position="507"/>
        <end position="525"/>
    </location>
</feature>
<gene>
    <name evidence="10" type="ORF">H8705_11960</name>
</gene>
<keyword evidence="7 9" id="KW-0472">Membrane</keyword>
<dbReference type="GO" id="GO:0051117">
    <property type="term" value="F:ATPase binding"/>
    <property type="evidence" value="ECO:0007669"/>
    <property type="project" value="TreeGrafter"/>
</dbReference>
<accession>A0A926EPT9</accession>
<feature type="coiled-coil region" evidence="8">
    <location>
        <begin position="222"/>
        <end position="253"/>
    </location>
</feature>
<dbReference type="GO" id="GO:0007035">
    <property type="term" value="P:vacuolar acidification"/>
    <property type="evidence" value="ECO:0007669"/>
    <property type="project" value="TreeGrafter"/>
</dbReference>
<reference evidence="10" key="1">
    <citation type="submission" date="2020-08" db="EMBL/GenBank/DDBJ databases">
        <title>Genome public.</title>
        <authorList>
            <person name="Liu C."/>
            <person name="Sun Q."/>
        </authorList>
    </citation>
    <scope>NUCLEOTIDE SEQUENCE</scope>
    <source>
        <strain evidence="10">NSJ-64</strain>
    </source>
</reference>